<dbReference type="SUPFAM" id="SSF81383">
    <property type="entry name" value="F-box domain"/>
    <property type="match status" value="1"/>
</dbReference>
<name>A0ABR1FZP3_AURAN</name>
<dbReference type="Gene3D" id="1.20.1280.50">
    <property type="match status" value="1"/>
</dbReference>
<reference evidence="1 2" key="1">
    <citation type="submission" date="2024-03" db="EMBL/GenBank/DDBJ databases">
        <title>Aureococcus anophagefferens CCMP1851 and Kratosvirus quantuckense: Draft genome of a second virus-susceptible host strain in the model system.</title>
        <authorList>
            <person name="Chase E."/>
            <person name="Truchon A.R."/>
            <person name="Schepens W."/>
            <person name="Wilhelm S.W."/>
        </authorList>
    </citation>
    <scope>NUCLEOTIDE SEQUENCE [LARGE SCALE GENOMIC DNA]</scope>
    <source>
        <strain evidence="1 2">CCMP1851</strain>
    </source>
</reference>
<dbReference type="InterPro" id="IPR001810">
    <property type="entry name" value="F-box_dom"/>
</dbReference>
<comment type="caution">
    <text evidence="1">The sequence shown here is derived from an EMBL/GenBank/DDBJ whole genome shotgun (WGS) entry which is preliminary data.</text>
</comment>
<keyword evidence="2" id="KW-1185">Reference proteome</keyword>
<proteinExistence type="predicted"/>
<accession>A0ABR1FZP3</accession>
<dbReference type="Pfam" id="PF12937">
    <property type="entry name" value="F-box-like"/>
    <property type="match status" value="1"/>
</dbReference>
<organism evidence="1 2">
    <name type="scientific">Aureococcus anophagefferens</name>
    <name type="common">Harmful bloom alga</name>
    <dbReference type="NCBI Taxonomy" id="44056"/>
    <lineage>
        <taxon>Eukaryota</taxon>
        <taxon>Sar</taxon>
        <taxon>Stramenopiles</taxon>
        <taxon>Ochrophyta</taxon>
        <taxon>Pelagophyceae</taxon>
        <taxon>Pelagomonadales</taxon>
        <taxon>Pelagomonadaceae</taxon>
        <taxon>Aureococcus</taxon>
    </lineage>
</organism>
<dbReference type="CDD" id="cd09917">
    <property type="entry name" value="F-box_SF"/>
    <property type="match status" value="1"/>
</dbReference>
<sequence length="169" mass="18733">MSALWRLPDGVASQILRNLDGKSLVRSGRSCRRLRQLTHDGGDAPAPALSLAGQTWKALCDARGWRQPGTRTRGWVPWSRVYRGGVCIECAEPGGVTINDPSNSLGFAWGRYALCARCIKPSAALWRLKDRPEIAGSETKLNHLLFRIATVRRELGYAPASPGKRKRRR</sequence>
<dbReference type="PROSITE" id="PS50181">
    <property type="entry name" value="FBOX"/>
    <property type="match status" value="1"/>
</dbReference>
<evidence type="ECO:0000313" key="2">
    <source>
        <dbReference type="Proteomes" id="UP001363151"/>
    </source>
</evidence>
<gene>
    <name evidence="1" type="ORF">SO694_0030001</name>
</gene>
<protein>
    <submittedName>
        <fullName evidence="1">Uncharacterized protein</fullName>
    </submittedName>
</protein>
<evidence type="ECO:0000313" key="1">
    <source>
        <dbReference type="EMBL" id="KAK7241727.1"/>
    </source>
</evidence>
<dbReference type="KEGG" id="aaf:AURANDRAFT_69258"/>
<dbReference type="Proteomes" id="UP001363151">
    <property type="component" value="Unassembled WGS sequence"/>
</dbReference>
<dbReference type="EMBL" id="JBBJCI010000155">
    <property type="protein sequence ID" value="KAK7241727.1"/>
    <property type="molecule type" value="Genomic_DNA"/>
</dbReference>
<dbReference type="InterPro" id="IPR036047">
    <property type="entry name" value="F-box-like_dom_sf"/>
</dbReference>